<gene>
    <name evidence="2" type="ORF">ENR15_02525</name>
</gene>
<dbReference type="InterPro" id="IPR050397">
    <property type="entry name" value="Env_Response_Regulators"/>
</dbReference>
<dbReference type="SUPFAM" id="SSF51206">
    <property type="entry name" value="cAMP-binding domain-like"/>
    <property type="match status" value="1"/>
</dbReference>
<dbReference type="Gene3D" id="2.60.120.10">
    <property type="entry name" value="Jelly Rolls"/>
    <property type="match status" value="1"/>
</dbReference>
<evidence type="ECO:0000259" key="1">
    <source>
        <dbReference type="PROSITE" id="PS50042"/>
    </source>
</evidence>
<dbReference type="PANTHER" id="PTHR24567:SF68">
    <property type="entry name" value="DNA-BINDING TRANSCRIPTIONAL DUAL REGULATOR CRP"/>
    <property type="match status" value="1"/>
</dbReference>
<protein>
    <submittedName>
        <fullName evidence="2">Cyclic nucleotide-binding domain-containing protein</fullName>
    </submittedName>
</protein>
<dbReference type="InterPro" id="IPR014710">
    <property type="entry name" value="RmlC-like_jellyroll"/>
</dbReference>
<sequence>MNKALFILSQLNTDDVEWMIEKGRLVTIPANTTLIREGEKINALYLVVRGSLSVFIEPMGHREEIAWIWRGEIVGEISFIDDRPTLASVRAVEDTIVLAISRVELMSKIQKDLGFASRFYRGISMILTHRMRDTVQRLGYHQELETIEAEDVDDDINPAMLENLELAVAKLNWLMESVMN</sequence>
<proteinExistence type="predicted"/>
<comment type="caution">
    <text evidence="2">The sequence shown here is derived from an EMBL/GenBank/DDBJ whole genome shotgun (WGS) entry which is preliminary data.</text>
</comment>
<dbReference type="EMBL" id="DSPX01000019">
    <property type="protein sequence ID" value="HGF99558.1"/>
    <property type="molecule type" value="Genomic_DNA"/>
</dbReference>
<dbReference type="PROSITE" id="PS50042">
    <property type="entry name" value="CNMP_BINDING_3"/>
    <property type="match status" value="1"/>
</dbReference>
<dbReference type="InterPro" id="IPR018490">
    <property type="entry name" value="cNMP-bd_dom_sf"/>
</dbReference>
<dbReference type="AlphaFoldDB" id="A0A7C3VF90"/>
<dbReference type="Pfam" id="PF00027">
    <property type="entry name" value="cNMP_binding"/>
    <property type="match status" value="1"/>
</dbReference>
<accession>A0A7C3VF90</accession>
<dbReference type="InterPro" id="IPR000595">
    <property type="entry name" value="cNMP-bd_dom"/>
</dbReference>
<reference evidence="2" key="1">
    <citation type="journal article" date="2020" name="mSystems">
        <title>Genome- and Community-Level Interaction Insights into Carbon Utilization and Element Cycling Functions of Hydrothermarchaeota in Hydrothermal Sediment.</title>
        <authorList>
            <person name="Zhou Z."/>
            <person name="Liu Y."/>
            <person name="Xu W."/>
            <person name="Pan J."/>
            <person name="Luo Z.H."/>
            <person name="Li M."/>
        </authorList>
    </citation>
    <scope>NUCLEOTIDE SEQUENCE [LARGE SCALE GENOMIC DNA]</scope>
    <source>
        <strain evidence="2">SpSt-374</strain>
    </source>
</reference>
<dbReference type="PANTHER" id="PTHR24567">
    <property type="entry name" value="CRP FAMILY TRANSCRIPTIONAL REGULATORY PROTEIN"/>
    <property type="match status" value="1"/>
</dbReference>
<dbReference type="SMART" id="SM00100">
    <property type="entry name" value="cNMP"/>
    <property type="match status" value="1"/>
</dbReference>
<feature type="domain" description="Cyclic nucleotide-binding" evidence="1">
    <location>
        <begin position="7"/>
        <end position="102"/>
    </location>
</feature>
<name>A0A7C3VF90_9CYAN</name>
<dbReference type="GO" id="GO:0005829">
    <property type="term" value="C:cytosol"/>
    <property type="evidence" value="ECO:0007669"/>
    <property type="project" value="TreeGrafter"/>
</dbReference>
<organism evidence="2">
    <name type="scientific">Planktothricoides sp. SpSt-374</name>
    <dbReference type="NCBI Taxonomy" id="2282167"/>
    <lineage>
        <taxon>Bacteria</taxon>
        <taxon>Bacillati</taxon>
        <taxon>Cyanobacteriota</taxon>
        <taxon>Cyanophyceae</taxon>
        <taxon>Oscillatoriophycideae</taxon>
        <taxon>Oscillatoriales</taxon>
        <taxon>Oscillatoriaceae</taxon>
        <taxon>Planktothricoides</taxon>
    </lineage>
</organism>
<evidence type="ECO:0000313" key="2">
    <source>
        <dbReference type="EMBL" id="HGF99558.1"/>
    </source>
</evidence>
<dbReference type="CDD" id="cd00038">
    <property type="entry name" value="CAP_ED"/>
    <property type="match status" value="1"/>
</dbReference>
<dbReference type="GO" id="GO:0003700">
    <property type="term" value="F:DNA-binding transcription factor activity"/>
    <property type="evidence" value="ECO:0007669"/>
    <property type="project" value="TreeGrafter"/>
</dbReference>